<keyword evidence="3" id="KW-1185">Reference proteome</keyword>
<evidence type="ECO:0000313" key="3">
    <source>
        <dbReference type="Proteomes" id="UP001498398"/>
    </source>
</evidence>
<feature type="region of interest" description="Disordered" evidence="1">
    <location>
        <begin position="189"/>
        <end position="255"/>
    </location>
</feature>
<comment type="caution">
    <text evidence="2">The sequence shown here is derived from an EMBL/GenBank/DDBJ whole genome shotgun (WGS) entry which is preliminary data.</text>
</comment>
<accession>A0ABR1JUC4</accession>
<gene>
    <name evidence="2" type="ORF">VKT23_004872</name>
</gene>
<organism evidence="2 3">
    <name type="scientific">Marasmiellus scandens</name>
    <dbReference type="NCBI Taxonomy" id="2682957"/>
    <lineage>
        <taxon>Eukaryota</taxon>
        <taxon>Fungi</taxon>
        <taxon>Dikarya</taxon>
        <taxon>Basidiomycota</taxon>
        <taxon>Agaricomycotina</taxon>
        <taxon>Agaricomycetes</taxon>
        <taxon>Agaricomycetidae</taxon>
        <taxon>Agaricales</taxon>
        <taxon>Marasmiineae</taxon>
        <taxon>Omphalotaceae</taxon>
        <taxon>Marasmiellus</taxon>
    </lineage>
</organism>
<proteinExistence type="predicted"/>
<reference evidence="2 3" key="1">
    <citation type="submission" date="2024-01" db="EMBL/GenBank/DDBJ databases">
        <title>A draft genome for the cacao thread blight pathogen Marasmiellus scandens.</title>
        <authorList>
            <person name="Baruah I.K."/>
            <person name="Leung J."/>
            <person name="Bukari Y."/>
            <person name="Amoako-Attah I."/>
            <person name="Meinhardt L.W."/>
            <person name="Bailey B.A."/>
            <person name="Cohen S.P."/>
        </authorList>
    </citation>
    <scope>NUCLEOTIDE SEQUENCE [LARGE SCALE GENOMIC DNA]</scope>
    <source>
        <strain evidence="2 3">GH-19</strain>
    </source>
</reference>
<dbReference type="EMBL" id="JBANRG010000005">
    <property type="protein sequence ID" value="KAK7466147.1"/>
    <property type="molecule type" value="Genomic_DNA"/>
</dbReference>
<feature type="region of interest" description="Disordered" evidence="1">
    <location>
        <begin position="118"/>
        <end position="176"/>
    </location>
</feature>
<evidence type="ECO:0000313" key="2">
    <source>
        <dbReference type="EMBL" id="KAK7466147.1"/>
    </source>
</evidence>
<sequence>MPSKHPTAASEAPRRSTRQLIARFCTQFFSDSKKRAFTSELESDGRIDVGVDLSLVSLACQRHDEQELDELKNQDPAILEYIMNVGIEAYCSELAQSCMLAPTNTPGLLLKPPLNQSVCTPDLQPPPNLTTQPQLRPNAAQPSRAVKRQKNSRRTPSTQKQEKGRKPQNPRNQDSSALNLAIPNLRYTPCTAPSAAPSSAKVEGNSHLNNLSGIERRRARQQMRRATRQNALAQTGVTSMHPTPASDDSAEHCSSQRSGFSILGTRLSKPGWKGLDLRAETRKLLNSTWSNLDSNAELRKALLGCQLVPYEDGLATAILDSDGLIAVYRSRIVTRNRLDMATVMKTAENFVGAVQRPFRSTDMQSNARGSHWYSILGYDRNHRKARASCTYLKLELTPTIAAGPQHLP</sequence>
<evidence type="ECO:0000256" key="1">
    <source>
        <dbReference type="SAM" id="MobiDB-lite"/>
    </source>
</evidence>
<name>A0ABR1JUC4_9AGAR</name>
<dbReference type="Proteomes" id="UP001498398">
    <property type="component" value="Unassembled WGS sequence"/>
</dbReference>
<feature type="compositionally biased region" description="Basic residues" evidence="1">
    <location>
        <begin position="217"/>
        <end position="227"/>
    </location>
</feature>
<protein>
    <submittedName>
        <fullName evidence="2">Uncharacterized protein</fullName>
    </submittedName>
</protein>
<feature type="compositionally biased region" description="Polar residues" evidence="1">
    <location>
        <begin position="232"/>
        <end position="241"/>
    </location>
</feature>